<keyword evidence="2" id="KW-0804">Transcription</keyword>
<accession>A0A7W6NNK7</accession>
<dbReference type="PANTHER" id="PTHR47893:SF1">
    <property type="entry name" value="REGULATORY PROTEIN PCHR"/>
    <property type="match status" value="1"/>
</dbReference>
<dbReference type="GO" id="GO:0043565">
    <property type="term" value="F:sequence-specific DNA binding"/>
    <property type="evidence" value="ECO:0007669"/>
    <property type="project" value="InterPro"/>
</dbReference>
<proteinExistence type="predicted"/>
<dbReference type="InterPro" id="IPR009057">
    <property type="entry name" value="Homeodomain-like_sf"/>
</dbReference>
<evidence type="ECO:0000313" key="4">
    <source>
        <dbReference type="EMBL" id="MBB4082455.1"/>
    </source>
</evidence>
<keyword evidence="1" id="KW-0805">Transcription regulation</keyword>
<dbReference type="EMBL" id="JACIDM010000001">
    <property type="protein sequence ID" value="MBB4082455.1"/>
    <property type="molecule type" value="Genomic_DNA"/>
</dbReference>
<gene>
    <name evidence="4" type="ORF">GGR12_001294</name>
</gene>
<comment type="caution">
    <text evidence="4">The sequence shown here is derived from an EMBL/GenBank/DDBJ whole genome shotgun (WGS) entry which is preliminary data.</text>
</comment>
<dbReference type="PANTHER" id="PTHR47893">
    <property type="entry name" value="REGULATORY PROTEIN PCHR"/>
    <property type="match status" value="1"/>
</dbReference>
<dbReference type="SUPFAM" id="SSF46689">
    <property type="entry name" value="Homeodomain-like"/>
    <property type="match status" value="2"/>
</dbReference>
<dbReference type="InterPro" id="IPR018060">
    <property type="entry name" value="HTH_AraC"/>
</dbReference>
<feature type="domain" description="HTH araC/xylS-type" evidence="3">
    <location>
        <begin position="170"/>
        <end position="268"/>
    </location>
</feature>
<dbReference type="RefSeq" id="WP_183203532.1">
    <property type="nucleotide sequence ID" value="NZ_BAAAER010000011.1"/>
</dbReference>
<reference evidence="4 5" key="1">
    <citation type="submission" date="2020-08" db="EMBL/GenBank/DDBJ databases">
        <title>Genomic Encyclopedia of Type Strains, Phase IV (KMG-IV): sequencing the most valuable type-strain genomes for metagenomic binning, comparative biology and taxonomic classification.</title>
        <authorList>
            <person name="Goeker M."/>
        </authorList>
    </citation>
    <scope>NUCLEOTIDE SEQUENCE [LARGE SCALE GENOMIC DNA]</scope>
    <source>
        <strain evidence="4 5">DSM 23960</strain>
    </source>
</reference>
<dbReference type="PROSITE" id="PS01124">
    <property type="entry name" value="HTH_ARAC_FAMILY_2"/>
    <property type="match status" value="1"/>
</dbReference>
<dbReference type="Pfam" id="PF12833">
    <property type="entry name" value="HTH_18"/>
    <property type="match status" value="1"/>
</dbReference>
<evidence type="ECO:0000313" key="5">
    <source>
        <dbReference type="Proteomes" id="UP000529946"/>
    </source>
</evidence>
<dbReference type="Gene3D" id="1.10.10.60">
    <property type="entry name" value="Homeodomain-like"/>
    <property type="match status" value="1"/>
</dbReference>
<protein>
    <submittedName>
        <fullName evidence="4">AraC family transcriptional activator of pyochelin receptor</fullName>
    </submittedName>
</protein>
<keyword evidence="4" id="KW-0675">Receptor</keyword>
<sequence length="277" mass="29409">MQTTHDMIDDAGVQLDLEPGLRVLIGRDGKPPLIDAADARAVRCAIEWQATGRRGTNATLTLGSVAELTARPLPCSGDGPGVLTVTFVATGEFQHFFADLGAGDFYLPDALSALVMAAATPSITGFARTLYQRAKCQELICEVIDRAGRADLVPQSSTASLSLQEMERLMAARQVIATRFDEKLTLSTIGRIAGLNRAKLTQGFREVFGQTVADCLAEHRLSKAAADLTATSRPVSVVGYGAGYLNNASFARAFTKRFGLCPTEFRRAGGRVAAAAA</sequence>
<dbReference type="GO" id="GO:0003700">
    <property type="term" value="F:DNA-binding transcription factor activity"/>
    <property type="evidence" value="ECO:0007669"/>
    <property type="project" value="InterPro"/>
</dbReference>
<evidence type="ECO:0000256" key="2">
    <source>
        <dbReference type="ARBA" id="ARBA00023163"/>
    </source>
</evidence>
<name>A0A7W6NNK7_9CAUL</name>
<keyword evidence="5" id="KW-1185">Reference proteome</keyword>
<evidence type="ECO:0000259" key="3">
    <source>
        <dbReference type="PROSITE" id="PS01124"/>
    </source>
</evidence>
<dbReference type="Proteomes" id="UP000529946">
    <property type="component" value="Unassembled WGS sequence"/>
</dbReference>
<dbReference type="InterPro" id="IPR053142">
    <property type="entry name" value="PchR_regulatory_protein"/>
</dbReference>
<organism evidence="4 5">
    <name type="scientific">Brevundimonas lenta</name>
    <dbReference type="NCBI Taxonomy" id="424796"/>
    <lineage>
        <taxon>Bacteria</taxon>
        <taxon>Pseudomonadati</taxon>
        <taxon>Pseudomonadota</taxon>
        <taxon>Alphaproteobacteria</taxon>
        <taxon>Caulobacterales</taxon>
        <taxon>Caulobacteraceae</taxon>
        <taxon>Brevundimonas</taxon>
    </lineage>
</organism>
<dbReference type="AlphaFoldDB" id="A0A7W6NNK7"/>
<evidence type="ECO:0000256" key="1">
    <source>
        <dbReference type="ARBA" id="ARBA00023015"/>
    </source>
</evidence>
<dbReference type="SMART" id="SM00342">
    <property type="entry name" value="HTH_ARAC"/>
    <property type="match status" value="1"/>
</dbReference>